<dbReference type="GO" id="GO:0016757">
    <property type="term" value="F:glycosyltransferase activity"/>
    <property type="evidence" value="ECO:0007669"/>
    <property type="project" value="UniProtKB-KW"/>
</dbReference>
<dbReference type="InterPro" id="IPR029044">
    <property type="entry name" value="Nucleotide-diphossugar_trans"/>
</dbReference>
<evidence type="ECO:0000259" key="4">
    <source>
        <dbReference type="Pfam" id="PF00535"/>
    </source>
</evidence>
<dbReference type="InterPro" id="IPR050834">
    <property type="entry name" value="Glycosyltransf_2"/>
</dbReference>
<dbReference type="OrthoDB" id="9815829at2"/>
<dbReference type="RefSeq" id="WP_057783157.1">
    <property type="nucleotide sequence ID" value="NZ_JAGGJQ010000002.1"/>
</dbReference>
<dbReference type="EMBL" id="JAUSUU010000001">
    <property type="protein sequence ID" value="MDQ0333894.1"/>
    <property type="molecule type" value="Genomic_DNA"/>
</dbReference>
<dbReference type="Pfam" id="PF00535">
    <property type="entry name" value="Glycos_transf_2"/>
    <property type="match status" value="1"/>
</dbReference>
<dbReference type="PANTHER" id="PTHR43685:SF5">
    <property type="entry name" value="GLYCOSYLTRANSFERASE EPSE-RELATED"/>
    <property type="match status" value="1"/>
</dbReference>
<gene>
    <name evidence="5" type="ORF">J2Z56_001023</name>
    <name evidence="6" type="ORF">J2Z57_000316</name>
</gene>
<accession>A0A9X1CAL1</accession>
<comment type="similarity">
    <text evidence="1">Belongs to the glycosyltransferase 2 family.</text>
</comment>
<dbReference type="PANTHER" id="PTHR43685">
    <property type="entry name" value="GLYCOSYLTRANSFERASE"/>
    <property type="match status" value="1"/>
</dbReference>
<feature type="domain" description="Glycosyltransferase 2-like" evidence="4">
    <location>
        <begin position="11"/>
        <end position="142"/>
    </location>
</feature>
<evidence type="ECO:0000313" key="5">
    <source>
        <dbReference type="EMBL" id="MBP1839117.1"/>
    </source>
</evidence>
<dbReference type="CDD" id="cd00761">
    <property type="entry name" value="Glyco_tranf_GTA_type"/>
    <property type="match status" value="1"/>
</dbReference>
<keyword evidence="3" id="KW-0808">Transferase</keyword>
<dbReference type="InterPro" id="IPR001173">
    <property type="entry name" value="Glyco_trans_2-like"/>
</dbReference>
<evidence type="ECO:0000256" key="1">
    <source>
        <dbReference type="ARBA" id="ARBA00006739"/>
    </source>
</evidence>
<comment type="caution">
    <text evidence="5">The sequence shown here is derived from an EMBL/GenBank/DDBJ whole genome shotgun (WGS) entry which is preliminary data.</text>
</comment>
<evidence type="ECO:0000256" key="2">
    <source>
        <dbReference type="ARBA" id="ARBA00022676"/>
    </source>
</evidence>
<evidence type="ECO:0000313" key="7">
    <source>
        <dbReference type="Proteomes" id="UP001138672"/>
    </source>
</evidence>
<reference evidence="5" key="1">
    <citation type="submission" date="2021-03" db="EMBL/GenBank/DDBJ databases">
        <title>Genomic Encyclopedia of Type Strains, Phase IV (KMG-IV): sequencing the most valuable type-strain genomes for metagenomic binning, comparative biology and taxonomic classification.</title>
        <authorList>
            <person name="Goeker M."/>
        </authorList>
    </citation>
    <scope>NUCLEOTIDE SEQUENCE</scope>
    <source>
        <strain evidence="5">DSM 15523</strain>
        <strain evidence="6 8">DSM 16476</strain>
    </source>
</reference>
<keyword evidence="8" id="KW-1185">Reference proteome</keyword>
<dbReference type="Gene3D" id="3.90.550.10">
    <property type="entry name" value="Spore Coat Polysaccharide Biosynthesis Protein SpsA, Chain A"/>
    <property type="match status" value="1"/>
</dbReference>
<sequence length="342" mass="39631">MRNKAINFKVTILMPVYNGEAYLNEAIDSILAQTYTNFNLLIINDGSKDNTQAIIESYSDSRIISIEQENMGVSRSLNKGLSMIDTPYVRRHDADDMSEPWMLEWQVNFLEKNPDVAAVSTRCNFMTENSKVSELHLQPKDHIFEGKELIYAQRKHFEPFCPVVHGTVLCRTSVFNEFEGYRTEFLTSEDNDLWLRITQKYKFAILNKSPYKLRLNPGSATQMHKSSTRFFRNLALEYADERIKKGSDPLMRGEQIGNIEYERGLDNFKAISNKGMLYPSNHLSFLYKVAVAARDYKLVSYLIKESLKVGWRLPQTWRGILFPILGEQNIKRAISLKQKLKK</sequence>
<dbReference type="Proteomes" id="UP001138672">
    <property type="component" value="Unassembled WGS sequence"/>
</dbReference>
<dbReference type="EMBL" id="JAGGJQ010000002">
    <property type="protein sequence ID" value="MBP1839117.1"/>
    <property type="molecule type" value="Genomic_DNA"/>
</dbReference>
<dbReference type="SUPFAM" id="SSF53448">
    <property type="entry name" value="Nucleotide-diphospho-sugar transferases"/>
    <property type="match status" value="1"/>
</dbReference>
<evidence type="ECO:0000313" key="8">
    <source>
        <dbReference type="Proteomes" id="UP001231587"/>
    </source>
</evidence>
<keyword evidence="2" id="KW-0328">Glycosyltransferase</keyword>
<dbReference type="Proteomes" id="UP001231587">
    <property type="component" value="Unassembled WGS sequence"/>
</dbReference>
<organism evidence="5 7">
    <name type="scientific">Formosa algae</name>
    <dbReference type="NCBI Taxonomy" id="225843"/>
    <lineage>
        <taxon>Bacteria</taxon>
        <taxon>Pseudomonadati</taxon>
        <taxon>Bacteroidota</taxon>
        <taxon>Flavobacteriia</taxon>
        <taxon>Flavobacteriales</taxon>
        <taxon>Flavobacteriaceae</taxon>
        <taxon>Formosa</taxon>
    </lineage>
</organism>
<name>A0A9X1CAL1_9FLAO</name>
<evidence type="ECO:0000313" key="6">
    <source>
        <dbReference type="EMBL" id="MDQ0333894.1"/>
    </source>
</evidence>
<dbReference type="AlphaFoldDB" id="A0A9X1CAL1"/>
<protein>
    <submittedName>
        <fullName evidence="5">Glycosyltransferase involved in cell wall biosynthesis</fullName>
    </submittedName>
</protein>
<evidence type="ECO:0000256" key="3">
    <source>
        <dbReference type="ARBA" id="ARBA00022679"/>
    </source>
</evidence>
<proteinExistence type="inferred from homology"/>